<feature type="binding site" evidence="2">
    <location>
        <position position="23"/>
    </location>
    <ligand>
        <name>Mg(2+)</name>
        <dbReference type="ChEBI" id="CHEBI:18420"/>
    </ligand>
</feature>
<feature type="binding site" evidence="2">
    <location>
        <begin position="193"/>
        <end position="195"/>
    </location>
    <ligand>
        <name>substrate</name>
    </ligand>
</feature>
<protein>
    <recommendedName>
        <fullName evidence="2">Isoprenyl transferase</fullName>
        <ecNumber evidence="2">2.5.1.-</ecNumber>
    </recommendedName>
</protein>
<dbReference type="PANTHER" id="PTHR10291">
    <property type="entry name" value="DEHYDRODOLICHYL DIPHOSPHATE SYNTHASE FAMILY MEMBER"/>
    <property type="match status" value="1"/>
</dbReference>
<dbReference type="HAMAP" id="MF_01139">
    <property type="entry name" value="ISPT"/>
    <property type="match status" value="1"/>
</dbReference>
<feature type="binding site" evidence="2">
    <location>
        <position position="36"/>
    </location>
    <ligand>
        <name>substrate</name>
    </ligand>
</feature>
<feature type="binding site" evidence="2">
    <location>
        <position position="74"/>
    </location>
    <ligand>
        <name>substrate</name>
    </ligand>
</feature>
<feature type="binding site" evidence="2">
    <location>
        <position position="72"/>
    </location>
    <ligand>
        <name>substrate</name>
    </ligand>
</feature>
<feature type="binding site" evidence="2">
    <location>
        <begin position="24"/>
        <end position="27"/>
    </location>
    <ligand>
        <name>substrate</name>
    </ligand>
</feature>
<dbReference type="FunFam" id="3.40.1180.10:FF:000001">
    <property type="entry name" value="(2E,6E)-farnesyl-diphosphate-specific ditrans,polycis-undecaprenyl-diphosphate synthase"/>
    <property type="match status" value="1"/>
</dbReference>
<dbReference type="CDD" id="cd00475">
    <property type="entry name" value="Cis_IPPS"/>
    <property type="match status" value="1"/>
</dbReference>
<evidence type="ECO:0000313" key="3">
    <source>
        <dbReference type="EMBL" id="EFV45214.1"/>
    </source>
</evidence>
<feature type="binding site" evidence="2">
    <location>
        <position position="206"/>
    </location>
    <ligand>
        <name>Mg(2+)</name>
        <dbReference type="ChEBI" id="CHEBI:18420"/>
    </ligand>
</feature>
<accession>E5Y414</accession>
<dbReference type="AlphaFoldDB" id="E5Y414"/>
<feature type="binding site" evidence="2">
    <location>
        <begin position="68"/>
        <end position="70"/>
    </location>
    <ligand>
        <name>substrate</name>
    </ligand>
</feature>
<dbReference type="GO" id="GO:0000287">
    <property type="term" value="F:magnesium ion binding"/>
    <property type="evidence" value="ECO:0007669"/>
    <property type="project" value="UniProtKB-UniRule"/>
</dbReference>
<reference evidence="3 4" key="1">
    <citation type="submission" date="2010-10" db="EMBL/GenBank/DDBJ databases">
        <authorList>
            <consortium name="The Broad Institute Genome Sequencing Platform"/>
            <person name="Ward D."/>
            <person name="Earl A."/>
            <person name="Feldgarden M."/>
            <person name="Young S.K."/>
            <person name="Gargeya S."/>
            <person name="Zeng Q."/>
            <person name="Alvarado L."/>
            <person name="Berlin A."/>
            <person name="Bochicchio J."/>
            <person name="Chapman S.B."/>
            <person name="Chen Z."/>
            <person name="Freedman E."/>
            <person name="Gellesch M."/>
            <person name="Goldberg J."/>
            <person name="Griggs A."/>
            <person name="Gujja S."/>
            <person name="Heilman E."/>
            <person name="Heiman D."/>
            <person name="Howarth C."/>
            <person name="Mehta T."/>
            <person name="Neiman D."/>
            <person name="Pearson M."/>
            <person name="Roberts A."/>
            <person name="Saif S."/>
            <person name="Shea T."/>
            <person name="Shenoy N."/>
            <person name="Sisk P."/>
            <person name="Stolte C."/>
            <person name="Sykes S."/>
            <person name="White J."/>
            <person name="Yandava C."/>
            <person name="Allen-Vercoe E."/>
            <person name="Sibley C."/>
            <person name="Ambrose C.E."/>
            <person name="Strauss J."/>
            <person name="Daigneault M."/>
            <person name="Haas B."/>
            <person name="Nusbaum C."/>
            <person name="Birren B."/>
        </authorList>
    </citation>
    <scope>NUCLEOTIDE SEQUENCE [LARGE SCALE GENOMIC DNA]</scope>
    <source>
        <strain evidence="3 4">3_1_6</strain>
    </source>
</reference>
<feature type="active site" description="Proton acceptor" evidence="2">
    <location>
        <position position="71"/>
    </location>
</feature>
<feature type="active site" evidence="2">
    <location>
        <position position="23"/>
    </location>
</feature>
<dbReference type="EC" id="2.5.1.-" evidence="2"/>
<reference evidence="3 4" key="2">
    <citation type="submission" date="2013-04" db="EMBL/GenBank/DDBJ databases">
        <title>The Genome Sequence of Bilophila wadsworthia 3_1_6.</title>
        <authorList>
            <consortium name="The Broad Institute Genomics Platform"/>
            <person name="Earl A."/>
            <person name="Ward D."/>
            <person name="Feldgarden M."/>
            <person name="Gevers D."/>
            <person name="Sibley C."/>
            <person name="Strauss J."/>
            <person name="Allen-Vercoe E."/>
            <person name="Walker B."/>
            <person name="Young S."/>
            <person name="Zeng Q."/>
            <person name="Gargeya S."/>
            <person name="Fitzgerald M."/>
            <person name="Haas B."/>
            <person name="Abouelleil A."/>
            <person name="Allen A.W."/>
            <person name="Alvarado L."/>
            <person name="Arachchi H.M."/>
            <person name="Berlin A.M."/>
            <person name="Chapman S.B."/>
            <person name="Gainer-Dewar J."/>
            <person name="Goldberg J."/>
            <person name="Griggs A."/>
            <person name="Gujja S."/>
            <person name="Hansen M."/>
            <person name="Howarth C."/>
            <person name="Imamovic A."/>
            <person name="Ireland A."/>
            <person name="Larimer J."/>
            <person name="McCowan C."/>
            <person name="Murphy C."/>
            <person name="Pearson M."/>
            <person name="Poon T.W."/>
            <person name="Priest M."/>
            <person name="Roberts A."/>
            <person name="Saif S."/>
            <person name="Shea T."/>
            <person name="Sisk P."/>
            <person name="Sykes S."/>
            <person name="Wortman J."/>
            <person name="Nusbaum C."/>
            <person name="Birren B."/>
        </authorList>
    </citation>
    <scope>NUCLEOTIDE SEQUENCE [LARGE SCALE GENOMIC DNA]</scope>
    <source>
        <strain evidence="3 4">3_1_6</strain>
    </source>
</reference>
<name>E5Y414_BILW3</name>
<evidence type="ECO:0000313" key="4">
    <source>
        <dbReference type="Proteomes" id="UP000006034"/>
    </source>
</evidence>
<keyword evidence="4" id="KW-1185">Reference proteome</keyword>
<comment type="similarity">
    <text evidence="2">Belongs to the UPP synthase family.</text>
</comment>
<keyword evidence="1 2" id="KW-0808">Transferase</keyword>
<keyword evidence="2" id="KW-0460">Magnesium</keyword>
<dbReference type="GeneID" id="78086060"/>
<comment type="caution">
    <text evidence="3">The sequence shown here is derived from an EMBL/GenBank/DDBJ whole genome shotgun (WGS) entry which is preliminary data.</text>
</comment>
<organism evidence="3 4">
    <name type="scientific">Bilophila wadsworthia (strain 3_1_6)</name>
    <dbReference type="NCBI Taxonomy" id="563192"/>
    <lineage>
        <taxon>Bacteria</taxon>
        <taxon>Pseudomonadati</taxon>
        <taxon>Thermodesulfobacteriota</taxon>
        <taxon>Desulfovibrionia</taxon>
        <taxon>Desulfovibrionales</taxon>
        <taxon>Desulfovibrionaceae</taxon>
        <taxon>Bilophila</taxon>
    </lineage>
</organism>
<proteinExistence type="inferred from homology"/>
<feature type="binding site" evidence="2">
    <location>
        <position position="187"/>
    </location>
    <ligand>
        <name>substrate</name>
    </ligand>
</feature>
<dbReference type="InterPro" id="IPR001441">
    <property type="entry name" value="UPP_synth-like"/>
</dbReference>
<feature type="binding site" evidence="2">
    <location>
        <position position="28"/>
    </location>
    <ligand>
        <name>substrate</name>
    </ligand>
</feature>
<sequence length="244" mass="27354">MSEPSPLPIPAASLPAHIAIIMDGNGRWAQERGLSRSEGHKAGVRAAKAIVTECRTLGIRHLTLYTFSQENWGRPKDEVSLLFQLLVSFLGEELPSMERNGISLRVFGELDGLPLPARTALRHAMNRTAKCSDMIVNLALNYSGREEILRAARLLMQQGVKPEAVTEEAFRSCLYSAGQPDPDLIIRTSGEQRISNYLTFQSAYSELYFTSTYWPDFTPEALHRALVEYAGRNRRFGLTQEQIQ</sequence>
<evidence type="ECO:0000256" key="2">
    <source>
        <dbReference type="HAMAP-Rule" id="MF_01139"/>
    </source>
</evidence>
<dbReference type="eggNOG" id="COG0020">
    <property type="taxonomic scope" value="Bacteria"/>
</dbReference>
<dbReference type="STRING" id="563192.HMPREF0179_00925"/>
<dbReference type="Proteomes" id="UP000006034">
    <property type="component" value="Unassembled WGS sequence"/>
</dbReference>
<dbReference type="SUPFAM" id="SSF64005">
    <property type="entry name" value="Undecaprenyl diphosphate synthase"/>
    <property type="match status" value="1"/>
</dbReference>
<dbReference type="EMBL" id="ADCP02000001">
    <property type="protein sequence ID" value="EFV45214.1"/>
    <property type="molecule type" value="Genomic_DNA"/>
</dbReference>
<comment type="subunit">
    <text evidence="2">Homodimer.</text>
</comment>
<dbReference type="Pfam" id="PF01255">
    <property type="entry name" value="Prenyltransf"/>
    <property type="match status" value="1"/>
</dbReference>
<dbReference type="RefSeq" id="WP_005025523.1">
    <property type="nucleotide sequence ID" value="NZ_KE150238.1"/>
</dbReference>
<gene>
    <name evidence="3" type="ORF">HMPREF0179_00925</name>
</gene>
<feature type="binding site" evidence="2">
    <location>
        <position position="40"/>
    </location>
    <ligand>
        <name>substrate</name>
    </ligand>
</feature>
<dbReference type="Gene3D" id="3.40.1180.10">
    <property type="entry name" value="Decaprenyl diphosphate synthase-like"/>
    <property type="match status" value="1"/>
</dbReference>
<dbReference type="GO" id="GO:0045547">
    <property type="term" value="F:ditrans,polycis-polyprenyl diphosphate synthase [(2E,6E)-farnesyl diphosphate specific] activity"/>
    <property type="evidence" value="ECO:0007669"/>
    <property type="project" value="TreeGrafter"/>
</dbReference>
<dbReference type="GO" id="GO:0016094">
    <property type="term" value="P:polyprenol biosynthetic process"/>
    <property type="evidence" value="ECO:0007669"/>
    <property type="project" value="TreeGrafter"/>
</dbReference>
<dbReference type="InterPro" id="IPR036424">
    <property type="entry name" value="UPP_synth-like_sf"/>
</dbReference>
<comment type="function">
    <text evidence="2">Catalyzes the condensation of isopentenyl diphosphate (IPP) with allylic pyrophosphates generating different type of terpenoids.</text>
</comment>
<keyword evidence="2" id="KW-0479">Metal-binding</keyword>
<dbReference type="PANTHER" id="PTHR10291:SF0">
    <property type="entry name" value="DEHYDRODOLICHYL DIPHOSPHATE SYNTHASE 2"/>
    <property type="match status" value="1"/>
</dbReference>
<evidence type="ECO:0000256" key="1">
    <source>
        <dbReference type="ARBA" id="ARBA00022679"/>
    </source>
</evidence>
<comment type="cofactor">
    <cofactor evidence="2">
        <name>Mg(2+)</name>
        <dbReference type="ChEBI" id="CHEBI:18420"/>
    </cofactor>
    <text evidence="2">Binds 2 magnesium ions per subunit.</text>
</comment>
<dbReference type="NCBIfam" id="TIGR00055">
    <property type="entry name" value="uppS"/>
    <property type="match status" value="1"/>
</dbReference>
<dbReference type="OrthoDB" id="4191603at2"/>
<dbReference type="HOGENOM" id="CLU_038505_1_1_7"/>